<evidence type="ECO:0000313" key="5">
    <source>
        <dbReference type="Proteomes" id="UP000308730"/>
    </source>
</evidence>
<dbReference type="AlphaFoldDB" id="A0A4V3XJ17"/>
<feature type="region of interest" description="Disordered" evidence="2">
    <location>
        <begin position="263"/>
        <end position="283"/>
    </location>
</feature>
<proteinExistence type="inferred from homology"/>
<evidence type="ECO:0000256" key="1">
    <source>
        <dbReference type="ARBA" id="ARBA00008511"/>
    </source>
</evidence>
<keyword evidence="5" id="KW-1185">Reference proteome</keyword>
<dbReference type="GO" id="GO:1990904">
    <property type="term" value="C:ribonucleoprotein complex"/>
    <property type="evidence" value="ECO:0007669"/>
    <property type="project" value="TreeGrafter"/>
</dbReference>
<protein>
    <recommendedName>
        <fullName evidence="3">PIH1 N-terminal domain-containing protein</fullName>
    </recommendedName>
</protein>
<evidence type="ECO:0000256" key="2">
    <source>
        <dbReference type="SAM" id="MobiDB-lite"/>
    </source>
</evidence>
<feature type="domain" description="PIH1 N-terminal" evidence="3">
    <location>
        <begin position="49"/>
        <end position="166"/>
    </location>
</feature>
<evidence type="ECO:0000259" key="3">
    <source>
        <dbReference type="Pfam" id="PF08190"/>
    </source>
</evidence>
<dbReference type="OrthoDB" id="5135119at2759"/>
<dbReference type="Pfam" id="PF08190">
    <property type="entry name" value="PIH1"/>
    <property type="match status" value="1"/>
</dbReference>
<dbReference type="GO" id="GO:0005737">
    <property type="term" value="C:cytoplasm"/>
    <property type="evidence" value="ECO:0007669"/>
    <property type="project" value="TreeGrafter"/>
</dbReference>
<dbReference type="Proteomes" id="UP000308730">
    <property type="component" value="Unassembled WGS sequence"/>
</dbReference>
<reference evidence="4 5" key="1">
    <citation type="submission" date="2019-02" db="EMBL/GenBank/DDBJ databases">
        <title>Genome sequencing of the rare red list fungi Antrodiella citrinella (Flaviporus citrinellus).</title>
        <authorList>
            <person name="Buettner E."/>
            <person name="Kellner H."/>
        </authorList>
    </citation>
    <scope>NUCLEOTIDE SEQUENCE [LARGE SCALE GENOMIC DNA]</scope>
    <source>
        <strain evidence="4 5">DSM 108506</strain>
    </source>
</reference>
<organism evidence="4 5">
    <name type="scientific">Antrodiella citrinella</name>
    <dbReference type="NCBI Taxonomy" id="2447956"/>
    <lineage>
        <taxon>Eukaryota</taxon>
        <taxon>Fungi</taxon>
        <taxon>Dikarya</taxon>
        <taxon>Basidiomycota</taxon>
        <taxon>Agaricomycotina</taxon>
        <taxon>Agaricomycetes</taxon>
        <taxon>Polyporales</taxon>
        <taxon>Steccherinaceae</taxon>
        <taxon>Antrodiella</taxon>
    </lineage>
</organism>
<dbReference type="GO" id="GO:0006364">
    <property type="term" value="P:rRNA processing"/>
    <property type="evidence" value="ECO:0007669"/>
    <property type="project" value="TreeGrafter"/>
</dbReference>
<comment type="caution">
    <text evidence="4">The sequence shown here is derived from an EMBL/GenBank/DDBJ whole genome shotgun (WGS) entry which is preliminary data.</text>
</comment>
<dbReference type="PANTHER" id="PTHR22997:SF0">
    <property type="entry name" value="PIH1 DOMAIN-CONTAINING PROTEIN 1"/>
    <property type="match status" value="1"/>
</dbReference>
<evidence type="ECO:0000313" key="4">
    <source>
        <dbReference type="EMBL" id="THH31373.1"/>
    </source>
</evidence>
<dbReference type="PANTHER" id="PTHR22997">
    <property type="entry name" value="PIH1 DOMAIN-CONTAINING PROTEIN 1"/>
    <property type="match status" value="1"/>
</dbReference>
<dbReference type="EMBL" id="SGPM01000049">
    <property type="protein sequence ID" value="THH31373.1"/>
    <property type="molecule type" value="Genomic_DNA"/>
</dbReference>
<gene>
    <name evidence="4" type="ORF">EUX98_g2808</name>
</gene>
<accession>A0A4V3XJ17</accession>
<dbReference type="InterPro" id="IPR050734">
    <property type="entry name" value="PIH1/Kintoun_subfamily"/>
</dbReference>
<dbReference type="GO" id="GO:0097255">
    <property type="term" value="C:R2TP complex"/>
    <property type="evidence" value="ECO:0007669"/>
    <property type="project" value="TreeGrafter"/>
</dbReference>
<dbReference type="InterPro" id="IPR012981">
    <property type="entry name" value="PIH1_N"/>
</dbReference>
<sequence length="358" mass="38904">MNKANAVRITLSPSPGYCFKTTALSSVVSSLASQPSQPPVAPTIPGTLFIQKGTKVFVNIAWDQNVPAAPEASEATIRRAMRGGEEELKREEPSFKDVLKDDGEEEEDWTVPVVVSEPRQDIDKSGNPSVVFDCVYNGSLQSRVLRDADFRAFINELSLQRIELQTTAASVPSAASPHGLLLSRDIKTPNIASKGKLAKRTVLVPRTLYAATASEQGKKLVKEVQVPGSSFSAGAVKLKEDDAKKPKKGILKGSAPKIEKINESSSTKAVQLPSPKKPTHKWSEESNKRCLVVDVPGLTRAIHAASVLDVEPRRIIFDAPPLYALDLSETNVAAKKEFDVDGAKAEWRVKEGRLLIYV</sequence>
<dbReference type="GO" id="GO:0000492">
    <property type="term" value="P:box C/D snoRNP assembly"/>
    <property type="evidence" value="ECO:0007669"/>
    <property type="project" value="TreeGrafter"/>
</dbReference>
<name>A0A4V3XJ17_9APHY</name>
<comment type="similarity">
    <text evidence="1">Belongs to the PIH1 family.</text>
</comment>